<dbReference type="AlphaFoldDB" id="A0A5R9PYT4"/>
<evidence type="ECO:0000313" key="2">
    <source>
        <dbReference type="Proteomes" id="UP000309186"/>
    </source>
</evidence>
<accession>A0A5R9PYT4</accession>
<comment type="caution">
    <text evidence="1">The sequence shown here is derived from an EMBL/GenBank/DDBJ whole genome shotgun (WGS) entry which is preliminary data.</text>
</comment>
<dbReference type="Proteomes" id="UP000309186">
    <property type="component" value="Unassembled WGS sequence"/>
</dbReference>
<proteinExistence type="predicted"/>
<sequence>MISEAYECEDELSEQIWKHHYRVLIEELHQDFEEIDGLFSEVLDEEPRNVREVMEREGTFEKINSGYYDYYLSNLEIDYEDDDLNEISESIAYGIRSALSKLLTAHGLQ</sequence>
<dbReference type="EMBL" id="PPSW01000025">
    <property type="protein sequence ID" value="TLX46070.1"/>
    <property type="molecule type" value="Genomic_DNA"/>
</dbReference>
<organism evidence="1 2">
    <name type="scientific">Pseudoalteromonas phenolica</name>
    <dbReference type="NCBI Taxonomy" id="161398"/>
    <lineage>
        <taxon>Bacteria</taxon>
        <taxon>Pseudomonadati</taxon>
        <taxon>Pseudomonadota</taxon>
        <taxon>Gammaproteobacteria</taxon>
        <taxon>Alteromonadales</taxon>
        <taxon>Pseudoalteromonadaceae</taxon>
        <taxon>Pseudoalteromonas</taxon>
    </lineage>
</organism>
<name>A0A5R9PYT4_9GAMM</name>
<gene>
    <name evidence="1" type="ORF">C1E24_14975</name>
</gene>
<protein>
    <submittedName>
        <fullName evidence="1">Uncharacterized protein</fullName>
    </submittedName>
</protein>
<reference evidence="1 2" key="1">
    <citation type="submission" date="2018-01" db="EMBL/GenBank/DDBJ databases">
        <title>Co-occurrence of chitin degradation, pigmentation and bioactivity in marine Pseudoalteromonas.</title>
        <authorList>
            <person name="Paulsen S."/>
            <person name="Gram L."/>
            <person name="Machado H."/>
        </authorList>
    </citation>
    <scope>NUCLEOTIDE SEQUENCE [LARGE SCALE GENOMIC DNA]</scope>
    <source>
        <strain evidence="1 2">S3663</strain>
    </source>
</reference>
<evidence type="ECO:0000313" key="1">
    <source>
        <dbReference type="EMBL" id="TLX46070.1"/>
    </source>
</evidence>
<dbReference type="RefSeq" id="WP_138482779.1">
    <property type="nucleotide sequence ID" value="NZ_PPSW01000025.1"/>
</dbReference>